<evidence type="ECO:0000256" key="2">
    <source>
        <dbReference type="SAM" id="MobiDB-lite"/>
    </source>
</evidence>
<feature type="compositionally biased region" description="Low complexity" evidence="2">
    <location>
        <begin position="26"/>
        <end position="44"/>
    </location>
</feature>
<keyword evidence="1" id="KW-0378">Hydrolase</keyword>
<gene>
    <name evidence="3" type="ORF">EAH86_07350</name>
</gene>
<dbReference type="Gene3D" id="2.40.260.10">
    <property type="entry name" value="Sortase"/>
    <property type="match status" value="1"/>
</dbReference>
<dbReference type="InterPro" id="IPR042001">
    <property type="entry name" value="Sortase_F"/>
</dbReference>
<dbReference type="Proteomes" id="UP000317722">
    <property type="component" value="Unassembled WGS sequence"/>
</dbReference>
<dbReference type="OrthoDB" id="525039at2"/>
<evidence type="ECO:0000313" key="3">
    <source>
        <dbReference type="EMBL" id="TPG18431.1"/>
    </source>
</evidence>
<dbReference type="InterPro" id="IPR023365">
    <property type="entry name" value="Sortase_dom-sf"/>
</dbReference>
<dbReference type="EMBL" id="RCZM01000002">
    <property type="protein sequence ID" value="TPG18431.1"/>
    <property type="molecule type" value="Genomic_DNA"/>
</dbReference>
<keyword evidence="4" id="KW-1185">Reference proteome</keyword>
<dbReference type="Pfam" id="PF04203">
    <property type="entry name" value="Sortase"/>
    <property type="match status" value="1"/>
</dbReference>
<dbReference type="NCBIfam" id="NF033748">
    <property type="entry name" value="class_F_sortase"/>
    <property type="match status" value="1"/>
</dbReference>
<comment type="caution">
    <text evidence="3">The sequence shown here is derived from an EMBL/GenBank/DDBJ whole genome shotgun (WGS) entry which is preliminary data.</text>
</comment>
<dbReference type="AlphaFoldDB" id="A0A502D324"/>
<dbReference type="InterPro" id="IPR005754">
    <property type="entry name" value="Sortase"/>
</dbReference>
<evidence type="ECO:0000256" key="1">
    <source>
        <dbReference type="ARBA" id="ARBA00022801"/>
    </source>
</evidence>
<dbReference type="GO" id="GO:0016787">
    <property type="term" value="F:hydrolase activity"/>
    <property type="evidence" value="ECO:0007669"/>
    <property type="project" value="UniProtKB-KW"/>
</dbReference>
<reference evidence="3 4" key="1">
    <citation type="journal article" date="2019" name="Environ. Microbiol.">
        <title>Species interactions and distinct microbial communities in high Arctic permafrost affected cryosols are associated with the CH4 and CO2 gas fluxes.</title>
        <authorList>
            <person name="Altshuler I."/>
            <person name="Hamel J."/>
            <person name="Turney S."/>
            <person name="Magnuson E."/>
            <person name="Levesque R."/>
            <person name="Greer C."/>
            <person name="Whyte L.G."/>
        </authorList>
    </citation>
    <scope>NUCLEOTIDE SEQUENCE [LARGE SCALE GENOMIC DNA]</scope>
    <source>
        <strain evidence="3 4">S9.3A</strain>
    </source>
</reference>
<evidence type="ECO:0000313" key="4">
    <source>
        <dbReference type="Proteomes" id="UP000317722"/>
    </source>
</evidence>
<organism evidence="3 4">
    <name type="scientific">Pedococcus bigeumensis</name>
    <dbReference type="NCBI Taxonomy" id="433644"/>
    <lineage>
        <taxon>Bacteria</taxon>
        <taxon>Bacillati</taxon>
        <taxon>Actinomycetota</taxon>
        <taxon>Actinomycetes</taxon>
        <taxon>Micrococcales</taxon>
        <taxon>Intrasporangiaceae</taxon>
        <taxon>Pedococcus</taxon>
    </lineage>
</organism>
<dbReference type="SUPFAM" id="SSF63817">
    <property type="entry name" value="Sortase"/>
    <property type="match status" value="1"/>
</dbReference>
<name>A0A502D324_9MICO</name>
<sequence length="204" mass="20817">MVRALTSPSSPPQPPSEQAIPVAQQTSGSAADATGSSTPPAATSQGGPTFGTILEPSAPVALAIPSIGVRTKGVVKLGLDKNGKLKAPTDFAKAGWYAAGPTPGEFGPAVIGAHVDSKSGPAVFYRLGALKKGAEVSVTREDGSTAHFTVDRVARYSKDNFPTATVYGDTKGRAELRLITCGGAFDHSTGHYVDNIVAFAHLTG</sequence>
<accession>A0A502D324</accession>
<protein>
    <submittedName>
        <fullName evidence="3">Class F sortase</fullName>
    </submittedName>
</protein>
<proteinExistence type="predicted"/>
<feature type="region of interest" description="Disordered" evidence="2">
    <location>
        <begin position="1"/>
        <end position="52"/>
    </location>
</feature>
<dbReference type="CDD" id="cd05829">
    <property type="entry name" value="Sortase_F"/>
    <property type="match status" value="1"/>
</dbReference>